<dbReference type="InterPro" id="IPR035914">
    <property type="entry name" value="Sperma_CUB_dom_sf"/>
</dbReference>
<dbReference type="SMART" id="SM00042">
    <property type="entry name" value="CUB"/>
    <property type="match status" value="1"/>
</dbReference>
<keyword evidence="3 9" id="KW-0378">Hydrolase</keyword>
<evidence type="ECO:0000256" key="1">
    <source>
        <dbReference type="ARBA" id="ARBA00022670"/>
    </source>
</evidence>
<feature type="binding site" evidence="9">
    <location>
        <position position="273"/>
    </location>
    <ligand>
        <name>Zn(2+)</name>
        <dbReference type="ChEBI" id="CHEBI:29105"/>
        <note>catalytic</note>
    </ligand>
</feature>
<dbReference type="PRINTS" id="PR00480">
    <property type="entry name" value="ASTACIN"/>
</dbReference>
<dbReference type="GO" id="GO:0004222">
    <property type="term" value="F:metalloendopeptidase activity"/>
    <property type="evidence" value="ECO:0007669"/>
    <property type="project" value="UniProtKB-UniRule"/>
</dbReference>
<dbReference type="Gene3D" id="2.60.120.290">
    <property type="entry name" value="Spermadhesin, CUB domain"/>
    <property type="match status" value="1"/>
</dbReference>
<gene>
    <name evidence="15" type="ORF">LSH36_454g04033</name>
</gene>
<accession>A0AAD9MZF7</accession>
<feature type="domain" description="CUB" evidence="12">
    <location>
        <begin position="419"/>
        <end position="542"/>
    </location>
</feature>
<keyword evidence="7" id="KW-0325">Glycoprotein</keyword>
<sequence length="662" mass="74460">MSTNAKSLASVDIRDRVQRIVSPRTPGSDPDEGTIDQDGSGDREEINDPGNRLWEPSSMSRDEWLNYHGMSRDQWENVRRTLQVVDYLEKGGPSRDAGLEPTDRVDEGCLWYTEQQAKEALQDAILDSLIPGEVVGFDVTSRSHADKPKCDDKAGSASAGSDAAEAILSRKKRKIEDFEANPNRKWQNPILYKFDGSHTESEKEIIRNAFNHWQQHTCMRFFEVNSDAPLEKEHLMLTAQGYGCYSFVGKTSSVPQQLNLAPICLTQFGIPVHEIGHALGLWHEHQRIDRDQWIRVIKKNIGYYSSQFWKRKTVSHGVPYDYSSVMHYSGTAGSRNRKPTLEPLDPLYALAMGQRAQLSYLDAKIINLEYCQNECSNTLPVACQRGGYQNPNDCYSCICPDGFGGRYCQQPAPPTRAECGGNLELFDEPKTISSPGFDNPGYYDDFTECSWNIKAPPKHTIKLTFDSDFGVFCMHSESCFHWVEVKYKTDFEYPGPRFCCYDKPNAANLTSETNEMTVIFKSDFPTNYENTRRGFKATIEAIPPDGSTIVKEASGSLSTTTKTPTTTQPPGTHWSKWSGKCRGHQCSCGSCSYETRTRMCGQYPCEGHLKATESRQCDKPCQATDKFIQYTGTFVKATCPVCCPGFDLTNGRCVPLKPNEEK</sequence>
<evidence type="ECO:0000256" key="6">
    <source>
        <dbReference type="ARBA" id="ARBA00023157"/>
    </source>
</evidence>
<evidence type="ECO:0000256" key="3">
    <source>
        <dbReference type="ARBA" id="ARBA00022801"/>
    </source>
</evidence>
<dbReference type="Pfam" id="PF00431">
    <property type="entry name" value="CUB"/>
    <property type="match status" value="1"/>
</dbReference>
<keyword evidence="6 8" id="KW-1015">Disulfide bond</keyword>
<dbReference type="InterPro" id="IPR024079">
    <property type="entry name" value="MetalloPept_cat_dom_sf"/>
</dbReference>
<dbReference type="PROSITE" id="PS50026">
    <property type="entry name" value="EGF_3"/>
    <property type="match status" value="1"/>
</dbReference>
<dbReference type="CDD" id="cd04280">
    <property type="entry name" value="ZnMc_astacin_like"/>
    <property type="match status" value="1"/>
</dbReference>
<keyword evidence="4 9" id="KW-0862">Zinc</keyword>
<dbReference type="SMART" id="SM00235">
    <property type="entry name" value="ZnMc"/>
    <property type="match status" value="1"/>
</dbReference>
<evidence type="ECO:0000256" key="7">
    <source>
        <dbReference type="ARBA" id="ARBA00023180"/>
    </source>
</evidence>
<dbReference type="InterPro" id="IPR034035">
    <property type="entry name" value="Astacin-like_dom"/>
</dbReference>
<dbReference type="CDD" id="cd00041">
    <property type="entry name" value="CUB"/>
    <property type="match status" value="1"/>
</dbReference>
<keyword evidence="5 9" id="KW-0482">Metalloprotease</keyword>
<name>A0AAD9MZF7_9ANNE</name>
<evidence type="ECO:0000256" key="4">
    <source>
        <dbReference type="ARBA" id="ARBA00022833"/>
    </source>
</evidence>
<feature type="domain" description="Peptidase M12A" evidence="14">
    <location>
        <begin position="173"/>
        <end position="376"/>
    </location>
</feature>
<dbReference type="Pfam" id="PF01400">
    <property type="entry name" value="Astacin"/>
    <property type="match status" value="1"/>
</dbReference>
<dbReference type="PROSITE" id="PS00022">
    <property type="entry name" value="EGF_1"/>
    <property type="match status" value="1"/>
</dbReference>
<keyword evidence="8" id="KW-0245">EGF-like domain</keyword>
<dbReference type="Proteomes" id="UP001208570">
    <property type="component" value="Unassembled WGS sequence"/>
</dbReference>
<evidence type="ECO:0000256" key="10">
    <source>
        <dbReference type="RuleBase" id="RU361183"/>
    </source>
</evidence>
<evidence type="ECO:0000256" key="2">
    <source>
        <dbReference type="ARBA" id="ARBA00022723"/>
    </source>
</evidence>
<dbReference type="InterPro" id="IPR000742">
    <property type="entry name" value="EGF"/>
</dbReference>
<evidence type="ECO:0000259" key="13">
    <source>
        <dbReference type="PROSITE" id="PS50026"/>
    </source>
</evidence>
<evidence type="ECO:0000313" key="15">
    <source>
        <dbReference type="EMBL" id="KAK2149396.1"/>
    </source>
</evidence>
<dbReference type="AlphaFoldDB" id="A0AAD9MZF7"/>
<organism evidence="15 16">
    <name type="scientific">Paralvinella palmiformis</name>
    <dbReference type="NCBI Taxonomy" id="53620"/>
    <lineage>
        <taxon>Eukaryota</taxon>
        <taxon>Metazoa</taxon>
        <taxon>Spiralia</taxon>
        <taxon>Lophotrochozoa</taxon>
        <taxon>Annelida</taxon>
        <taxon>Polychaeta</taxon>
        <taxon>Sedentaria</taxon>
        <taxon>Canalipalpata</taxon>
        <taxon>Terebellida</taxon>
        <taxon>Terebelliformia</taxon>
        <taxon>Alvinellidae</taxon>
        <taxon>Paralvinella</taxon>
    </lineage>
</organism>
<dbReference type="InterPro" id="IPR001506">
    <property type="entry name" value="Peptidase_M12A"/>
</dbReference>
<evidence type="ECO:0000256" key="8">
    <source>
        <dbReference type="PROSITE-ProRule" id="PRU00076"/>
    </source>
</evidence>
<feature type="binding site" evidence="9">
    <location>
        <position position="277"/>
    </location>
    <ligand>
        <name>Zn(2+)</name>
        <dbReference type="ChEBI" id="CHEBI:29105"/>
        <note>catalytic</note>
    </ligand>
</feature>
<comment type="caution">
    <text evidence="8">Lacks conserved residue(s) required for the propagation of feature annotation.</text>
</comment>
<dbReference type="EMBL" id="JAODUP010000454">
    <property type="protein sequence ID" value="KAK2149396.1"/>
    <property type="molecule type" value="Genomic_DNA"/>
</dbReference>
<dbReference type="PROSITE" id="PS01186">
    <property type="entry name" value="EGF_2"/>
    <property type="match status" value="1"/>
</dbReference>
<keyword evidence="2 9" id="KW-0479">Metal-binding</keyword>
<comment type="caution">
    <text evidence="15">The sequence shown here is derived from an EMBL/GenBank/DDBJ whole genome shotgun (WGS) entry which is preliminary data.</text>
</comment>
<feature type="binding site" evidence="9">
    <location>
        <position position="283"/>
    </location>
    <ligand>
        <name>Zn(2+)</name>
        <dbReference type="ChEBI" id="CHEBI:29105"/>
        <note>catalytic</note>
    </ligand>
</feature>
<dbReference type="PROSITE" id="PS50092">
    <property type="entry name" value="TSP1"/>
    <property type="match status" value="1"/>
</dbReference>
<evidence type="ECO:0000256" key="9">
    <source>
        <dbReference type="PROSITE-ProRule" id="PRU01211"/>
    </source>
</evidence>
<comment type="cofactor">
    <cofactor evidence="9 10">
        <name>Zn(2+)</name>
        <dbReference type="ChEBI" id="CHEBI:29105"/>
    </cofactor>
    <text evidence="9 10">Binds 1 zinc ion per subunit.</text>
</comment>
<keyword evidence="16" id="KW-1185">Reference proteome</keyword>
<feature type="domain" description="EGF-like" evidence="13">
    <location>
        <begin position="367"/>
        <end position="409"/>
    </location>
</feature>
<dbReference type="Gene3D" id="3.40.390.10">
    <property type="entry name" value="Collagenase (Catalytic Domain)"/>
    <property type="match status" value="1"/>
</dbReference>
<dbReference type="PANTHER" id="PTHR10127:SF813">
    <property type="entry name" value="ZINC METALLOPROTEINASE DPY-31"/>
    <property type="match status" value="1"/>
</dbReference>
<dbReference type="SUPFAM" id="SSF49854">
    <property type="entry name" value="Spermadhesin, CUB domain"/>
    <property type="match status" value="1"/>
</dbReference>
<dbReference type="InterPro" id="IPR000859">
    <property type="entry name" value="CUB_dom"/>
</dbReference>
<feature type="active site" evidence="9">
    <location>
        <position position="274"/>
    </location>
</feature>
<protein>
    <recommendedName>
        <fullName evidence="10">Metalloendopeptidase</fullName>
        <ecNumber evidence="10">3.4.24.-</ecNumber>
    </recommendedName>
</protein>
<evidence type="ECO:0000256" key="11">
    <source>
        <dbReference type="SAM" id="MobiDB-lite"/>
    </source>
</evidence>
<dbReference type="InterPro" id="IPR006026">
    <property type="entry name" value="Peptidase_Metallo"/>
</dbReference>
<evidence type="ECO:0000259" key="12">
    <source>
        <dbReference type="PROSITE" id="PS01180"/>
    </source>
</evidence>
<dbReference type="SUPFAM" id="SSF55486">
    <property type="entry name" value="Metalloproteases ('zincins'), catalytic domain"/>
    <property type="match status" value="1"/>
</dbReference>
<dbReference type="GO" id="GO:0006508">
    <property type="term" value="P:proteolysis"/>
    <property type="evidence" value="ECO:0007669"/>
    <property type="project" value="UniProtKB-KW"/>
</dbReference>
<dbReference type="PANTHER" id="PTHR10127">
    <property type="entry name" value="DISCOIDIN, CUB, EGF, LAMININ , AND ZINC METALLOPROTEASE DOMAIN CONTAINING"/>
    <property type="match status" value="1"/>
</dbReference>
<evidence type="ECO:0000259" key="14">
    <source>
        <dbReference type="PROSITE" id="PS51864"/>
    </source>
</evidence>
<dbReference type="EC" id="3.4.24.-" evidence="10"/>
<dbReference type="InterPro" id="IPR000884">
    <property type="entry name" value="TSP1_rpt"/>
</dbReference>
<dbReference type="PROSITE" id="PS51864">
    <property type="entry name" value="ASTACIN"/>
    <property type="match status" value="1"/>
</dbReference>
<proteinExistence type="predicted"/>
<dbReference type="PROSITE" id="PS01180">
    <property type="entry name" value="CUB"/>
    <property type="match status" value="1"/>
</dbReference>
<reference evidence="15" key="1">
    <citation type="journal article" date="2023" name="Mol. Biol. Evol.">
        <title>Third-Generation Sequencing Reveals the Adaptive Role of the Epigenome in Three Deep-Sea Polychaetes.</title>
        <authorList>
            <person name="Perez M."/>
            <person name="Aroh O."/>
            <person name="Sun Y."/>
            <person name="Lan Y."/>
            <person name="Juniper S.K."/>
            <person name="Young C.R."/>
            <person name="Angers B."/>
            <person name="Qian P.Y."/>
        </authorList>
    </citation>
    <scope>NUCLEOTIDE SEQUENCE</scope>
    <source>
        <strain evidence="15">P08H-3</strain>
    </source>
</reference>
<dbReference type="GO" id="GO:0008270">
    <property type="term" value="F:zinc ion binding"/>
    <property type="evidence" value="ECO:0007669"/>
    <property type="project" value="UniProtKB-UniRule"/>
</dbReference>
<feature type="region of interest" description="Disordered" evidence="11">
    <location>
        <begin position="1"/>
        <end position="57"/>
    </location>
</feature>
<keyword evidence="1 9" id="KW-0645">Protease</keyword>
<feature type="disulfide bond" evidence="8">
    <location>
        <begin position="399"/>
        <end position="408"/>
    </location>
</feature>
<evidence type="ECO:0000313" key="16">
    <source>
        <dbReference type="Proteomes" id="UP001208570"/>
    </source>
</evidence>
<evidence type="ECO:0000256" key="5">
    <source>
        <dbReference type="ARBA" id="ARBA00023049"/>
    </source>
</evidence>